<evidence type="ECO:0000313" key="2">
    <source>
        <dbReference type="EMBL" id="KTD55186.1"/>
    </source>
</evidence>
<feature type="transmembrane region" description="Helical" evidence="1">
    <location>
        <begin position="149"/>
        <end position="170"/>
    </location>
</feature>
<reference evidence="2 3" key="1">
    <citation type="submission" date="2015-11" db="EMBL/GenBank/DDBJ databases">
        <title>Genomic analysis of 38 Legionella species identifies large and diverse effector repertoires.</title>
        <authorList>
            <person name="Burstein D."/>
            <person name="Amaro F."/>
            <person name="Zusman T."/>
            <person name="Lifshitz Z."/>
            <person name="Cohen O."/>
            <person name="Gilbert J.A."/>
            <person name="Pupko T."/>
            <person name="Shuman H.A."/>
            <person name="Segal G."/>
        </authorList>
    </citation>
    <scope>NUCLEOTIDE SEQUENCE [LARGE SCALE GENOMIC DNA]</scope>
    <source>
        <strain evidence="2 3">Mt.St.Helens-4</strain>
    </source>
</reference>
<dbReference type="PATRIC" id="fig|28087.4.peg.2985"/>
<comment type="caution">
    <text evidence="2">The sequence shown here is derived from an EMBL/GenBank/DDBJ whole genome shotgun (WGS) entry which is preliminary data.</text>
</comment>
<gene>
    <name evidence="2" type="ORF">Lsai_2778</name>
</gene>
<accession>A0A0W0YEI4</accession>
<protein>
    <recommendedName>
        <fullName evidence="4">Glycosyltransferase RgtA/B/C/D-like domain-containing protein</fullName>
    </recommendedName>
</protein>
<proteinExistence type="predicted"/>
<keyword evidence="1" id="KW-0472">Membrane</keyword>
<dbReference type="eggNOG" id="ENOG50327MK">
    <property type="taxonomic scope" value="Bacteria"/>
</dbReference>
<dbReference type="RefSeq" id="WP_027272638.1">
    <property type="nucleotide sequence ID" value="NZ_CAAAJE010000013.1"/>
</dbReference>
<evidence type="ECO:0008006" key="4">
    <source>
        <dbReference type="Google" id="ProtNLM"/>
    </source>
</evidence>
<feature type="transmembrane region" description="Helical" evidence="1">
    <location>
        <begin position="277"/>
        <end position="294"/>
    </location>
</feature>
<evidence type="ECO:0000256" key="1">
    <source>
        <dbReference type="SAM" id="Phobius"/>
    </source>
</evidence>
<keyword evidence="1" id="KW-0812">Transmembrane</keyword>
<feature type="transmembrane region" description="Helical" evidence="1">
    <location>
        <begin position="182"/>
        <end position="207"/>
    </location>
</feature>
<keyword evidence="1" id="KW-1133">Transmembrane helix</keyword>
<evidence type="ECO:0000313" key="3">
    <source>
        <dbReference type="Proteomes" id="UP000054621"/>
    </source>
</evidence>
<feature type="transmembrane region" description="Helical" evidence="1">
    <location>
        <begin position="97"/>
        <end position="114"/>
    </location>
</feature>
<sequence>MVFSNENSELKNINSEKNWFDYISIVLFMIFVFFAIRYQIKLLYYMEWGDESETIVTAKMIVNGQSLYSQIFNHHGPLTFLTGIVLEKFGSFGVSGHRLPIAILQIIALFSIYYSPLLKCSYSRRLYTITATCVMLLYLPDVFGHTYIYQVLVGLLLIIILSQYTLPAILQPEKLLTRHILLGNALIAMLPFFAITYLPVAILLFFASLRKNFIILSFISLIICGIGSIFYLIKIGSISGFFAYHIYLNSTILPLYNGQHIDPQLILHIFRMLTGDTLQFIYLLILTLAILVMASREIKFPWRTVFFGLGIFSLLLRGALGFHGLPFLYSLLAIPLAFTGREAVESRQAQLIISLFTVMCTAKLAFLFPEDNEKFLSKKIPEETEFAQLASSLTTKDEKIIVYSFQNFQYIMADRLPASGHFFYLPWQEKYNKNPILGISINACKEISDYRPKVMYIDKWTVWGRYPWDSYAGCIQKFIDEQYVRLYDRPYYIRKDLIVFPDGIDMQRHMQPSVQLNNVNTIKLSLLSLPNESSNNQKLKRIGVMFGTYGKQNQGEAELKLFSLDGAIRSQRFSLLELTDNKYRYFNVPNATYNSGEIRSISGSGISTWESHDNKNGVLTCIKYEYEDGKQLFTPGCPLV</sequence>
<feature type="transmembrane region" description="Helical" evidence="1">
    <location>
        <begin position="20"/>
        <end position="40"/>
    </location>
</feature>
<feature type="transmembrane region" description="Helical" evidence="1">
    <location>
        <begin position="306"/>
        <end position="329"/>
    </location>
</feature>
<organism evidence="2 3">
    <name type="scientific">Legionella sainthelensi</name>
    <dbReference type="NCBI Taxonomy" id="28087"/>
    <lineage>
        <taxon>Bacteria</taxon>
        <taxon>Pseudomonadati</taxon>
        <taxon>Pseudomonadota</taxon>
        <taxon>Gammaproteobacteria</taxon>
        <taxon>Legionellales</taxon>
        <taxon>Legionellaceae</taxon>
        <taxon>Legionella</taxon>
    </lineage>
</organism>
<name>A0A0W0YEI4_9GAMM</name>
<dbReference type="EMBL" id="LNYV01000036">
    <property type="protein sequence ID" value="KTD55186.1"/>
    <property type="molecule type" value="Genomic_DNA"/>
</dbReference>
<dbReference type="Proteomes" id="UP000054621">
    <property type="component" value="Unassembled WGS sequence"/>
</dbReference>
<feature type="transmembrane region" description="Helical" evidence="1">
    <location>
        <begin position="213"/>
        <end position="233"/>
    </location>
</feature>
<dbReference type="OrthoDB" id="2220917at2"/>
<dbReference type="AlphaFoldDB" id="A0A0W0YEI4"/>